<evidence type="ECO:0000256" key="1">
    <source>
        <dbReference type="SAM" id="MobiDB-lite"/>
    </source>
</evidence>
<feature type="region of interest" description="Disordered" evidence="1">
    <location>
        <begin position="226"/>
        <end position="245"/>
    </location>
</feature>
<proteinExistence type="predicted"/>
<feature type="compositionally biased region" description="Polar residues" evidence="1">
    <location>
        <begin position="227"/>
        <end position="245"/>
    </location>
</feature>
<dbReference type="PANTHER" id="PTHR34281:SF7">
    <property type="entry name" value="PROTEIN EARLY FLOWERING 3"/>
    <property type="match status" value="1"/>
</dbReference>
<evidence type="ECO:0000313" key="2">
    <source>
        <dbReference type="EMBL" id="KAK8988699.1"/>
    </source>
</evidence>
<evidence type="ECO:0000313" key="3">
    <source>
        <dbReference type="Proteomes" id="UP001396334"/>
    </source>
</evidence>
<accession>A0ABR2PK42</accession>
<feature type="compositionally biased region" description="Polar residues" evidence="1">
    <location>
        <begin position="168"/>
        <end position="183"/>
    </location>
</feature>
<comment type="caution">
    <text evidence="2">The sequence shown here is derived from an EMBL/GenBank/DDBJ whole genome shotgun (WGS) entry which is preliminary data.</text>
</comment>
<organism evidence="2 3">
    <name type="scientific">Hibiscus sabdariffa</name>
    <name type="common">roselle</name>
    <dbReference type="NCBI Taxonomy" id="183260"/>
    <lineage>
        <taxon>Eukaryota</taxon>
        <taxon>Viridiplantae</taxon>
        <taxon>Streptophyta</taxon>
        <taxon>Embryophyta</taxon>
        <taxon>Tracheophyta</taxon>
        <taxon>Spermatophyta</taxon>
        <taxon>Magnoliopsida</taxon>
        <taxon>eudicotyledons</taxon>
        <taxon>Gunneridae</taxon>
        <taxon>Pentapetalae</taxon>
        <taxon>rosids</taxon>
        <taxon>malvids</taxon>
        <taxon>Malvales</taxon>
        <taxon>Malvaceae</taxon>
        <taxon>Malvoideae</taxon>
        <taxon>Hibiscus</taxon>
    </lineage>
</organism>
<reference evidence="2 3" key="1">
    <citation type="journal article" date="2024" name="G3 (Bethesda)">
        <title>Genome assembly of Hibiscus sabdariffa L. provides insights into metabolisms of medicinal natural products.</title>
        <authorList>
            <person name="Kim T."/>
        </authorList>
    </citation>
    <scope>NUCLEOTIDE SEQUENCE [LARGE SCALE GENOMIC DNA]</scope>
    <source>
        <strain evidence="2">TK-2024</strain>
        <tissue evidence="2">Old leaves</tissue>
    </source>
</reference>
<feature type="compositionally biased region" description="Polar residues" evidence="1">
    <location>
        <begin position="192"/>
        <end position="208"/>
    </location>
</feature>
<feature type="region of interest" description="Disordered" evidence="1">
    <location>
        <begin position="157"/>
        <end position="208"/>
    </location>
</feature>
<dbReference type="Proteomes" id="UP001396334">
    <property type="component" value="Unassembled WGS sequence"/>
</dbReference>
<feature type="compositionally biased region" description="Polar residues" evidence="1">
    <location>
        <begin position="672"/>
        <end position="681"/>
    </location>
</feature>
<gene>
    <name evidence="2" type="ORF">V6N11_030079</name>
</gene>
<protein>
    <recommendedName>
        <fullName evidence="4">Early flowering 3</fullName>
    </recommendedName>
</protein>
<feature type="region of interest" description="Disordered" evidence="1">
    <location>
        <begin position="107"/>
        <end position="127"/>
    </location>
</feature>
<keyword evidence="3" id="KW-1185">Reference proteome</keyword>
<feature type="compositionally biased region" description="Basic and acidic residues" evidence="1">
    <location>
        <begin position="116"/>
        <end position="127"/>
    </location>
</feature>
<evidence type="ECO:0008006" key="4">
    <source>
        <dbReference type="Google" id="ProtNLM"/>
    </source>
</evidence>
<dbReference type="EMBL" id="JBBPBN010000057">
    <property type="protein sequence ID" value="KAK8988699.1"/>
    <property type="molecule type" value="Genomic_DNA"/>
</dbReference>
<sequence>MMKGRKDEAKVMSPMFPRLHVNDTEKGGPKAPPRNKMALYEQLSIPSQRVNTGSLPPNYTNSLVPSISSSHGEGNETSMPMPFEYSHESSILAEKFHSYSIHGAKMSTTKVNQDNESSKAMDYRSLDTDPPIPAVSVKNACQPRYFSSFKKVSARKLASDDDLRVPTSAPSGIDRNSSCSKQGENQEHFPKSNLSSPMQPQNANDISVGSKSRRYMGNQAENGRLFLSNQDITGRSNSTRDNILADTSSDLSAKIKDSKSLKRPHVSCNRETKSSSADILNSEVRQNARLHHEYISVESVKSLENASKVRNKLCLRQSLGVDDGSLKMLENRSTAVEDTNPGPMQIGGVNVHNNVPSTSMVESLSHSDICPDDIVGVIGQKHFWKVRRAIVNQQRIFSVQIFELHRLIKVQRLIAGSPNILLEETYYMGKPSLKVSSIKKFQSDDVPESALIVKIRNNSHKPNISIECADENAVAKLSLPSVDDDVYNLHDASKGLVTQPPNALSTPMAADTSSSPWGFSPPGSQWLVPVMSPSEGLVYKPYAGPCPPTVGFLAPVYGGCGPLNLTAGGADFLNTTYGVPASHQHGIGILPGNPPRCQTYFPHYDMPLRNPTVSGSTVEQISSFNGAQSKRNQLSTGDVNFTTAQQNSCNMSSQMNQIVPLRKLHASKDSEIQGSTASSPSERSKGDALLPLFPTKPTTQPCNHNAQTSREKTRVIKVVPLNRILATESAARIFRSIQEERKQYG</sequence>
<feature type="compositionally biased region" description="Polar residues" evidence="1">
    <location>
        <begin position="696"/>
        <end position="708"/>
    </location>
</feature>
<feature type="region of interest" description="Disordered" evidence="1">
    <location>
        <begin position="670"/>
        <end position="711"/>
    </location>
</feature>
<feature type="region of interest" description="Disordered" evidence="1">
    <location>
        <begin position="255"/>
        <end position="276"/>
    </location>
</feature>
<dbReference type="PANTHER" id="PTHR34281">
    <property type="entry name" value="PROTEIN EARLY FLOWERING 3"/>
    <property type="match status" value="1"/>
</dbReference>
<dbReference type="InterPro" id="IPR039319">
    <property type="entry name" value="ELF3-like"/>
</dbReference>
<name>A0ABR2PK42_9ROSI</name>